<dbReference type="EMBL" id="JAEUBE010000352">
    <property type="protein sequence ID" value="KAH3664030.1"/>
    <property type="molecule type" value="Genomic_DNA"/>
</dbReference>
<dbReference type="GO" id="GO:0007094">
    <property type="term" value="P:mitotic spindle assembly checkpoint signaling"/>
    <property type="evidence" value="ECO:0007669"/>
    <property type="project" value="TreeGrafter"/>
</dbReference>
<dbReference type="GO" id="GO:1990758">
    <property type="term" value="P:mitotic sister chromatid biorientation"/>
    <property type="evidence" value="ECO:0007669"/>
    <property type="project" value="TreeGrafter"/>
</dbReference>
<dbReference type="PANTHER" id="PTHR28260:SF1">
    <property type="entry name" value="SPINDLE POLE BODY COMPONENT SPC105"/>
    <property type="match status" value="1"/>
</dbReference>
<protein>
    <recommendedName>
        <fullName evidence="3">Spc7 kinetochore protein domain-containing protein</fullName>
    </recommendedName>
</protein>
<keyword evidence="5" id="KW-1185">Reference proteome</keyword>
<dbReference type="Proteomes" id="UP000769157">
    <property type="component" value="Unassembled WGS sequence"/>
</dbReference>
<reference evidence="4" key="2">
    <citation type="submission" date="2021-01" db="EMBL/GenBank/DDBJ databases">
        <authorList>
            <person name="Schikora-Tamarit M.A."/>
        </authorList>
    </citation>
    <scope>NUCLEOTIDE SEQUENCE</scope>
    <source>
        <strain evidence="4">CBS6075</strain>
    </source>
</reference>
<feature type="compositionally biased region" description="Polar residues" evidence="2">
    <location>
        <begin position="318"/>
        <end position="328"/>
    </location>
</feature>
<evidence type="ECO:0000259" key="3">
    <source>
        <dbReference type="SMART" id="SM00787"/>
    </source>
</evidence>
<feature type="region of interest" description="Disordered" evidence="2">
    <location>
        <begin position="1"/>
        <end position="23"/>
    </location>
</feature>
<dbReference type="GO" id="GO:0000776">
    <property type="term" value="C:kinetochore"/>
    <property type="evidence" value="ECO:0007669"/>
    <property type="project" value="TreeGrafter"/>
</dbReference>
<name>A0A9P8P2R7_9ASCO</name>
<dbReference type="GO" id="GO:0034501">
    <property type="term" value="P:protein localization to kinetochore"/>
    <property type="evidence" value="ECO:0007669"/>
    <property type="project" value="TreeGrafter"/>
</dbReference>
<dbReference type="Pfam" id="PF08317">
    <property type="entry name" value="Spc7"/>
    <property type="match status" value="1"/>
</dbReference>
<accession>A0A9P8P2R7</accession>
<dbReference type="PANTHER" id="PTHR28260">
    <property type="entry name" value="SPINDLE POLE BODY COMPONENT SPC105"/>
    <property type="match status" value="1"/>
</dbReference>
<keyword evidence="1" id="KW-0175">Coiled coil</keyword>
<dbReference type="GeneID" id="70236709"/>
<evidence type="ECO:0000313" key="5">
    <source>
        <dbReference type="Proteomes" id="UP000769157"/>
    </source>
</evidence>
<feature type="compositionally biased region" description="Basic and acidic residues" evidence="2">
    <location>
        <begin position="1"/>
        <end position="11"/>
    </location>
</feature>
<dbReference type="RefSeq" id="XP_046060310.1">
    <property type="nucleotide sequence ID" value="XM_046205855.1"/>
</dbReference>
<dbReference type="InterPro" id="IPR033338">
    <property type="entry name" value="Spc105/Spc7"/>
</dbReference>
<organism evidence="4 5">
    <name type="scientific">Ogataea philodendri</name>
    <dbReference type="NCBI Taxonomy" id="1378263"/>
    <lineage>
        <taxon>Eukaryota</taxon>
        <taxon>Fungi</taxon>
        <taxon>Dikarya</taxon>
        <taxon>Ascomycota</taxon>
        <taxon>Saccharomycotina</taxon>
        <taxon>Pichiomycetes</taxon>
        <taxon>Pichiales</taxon>
        <taxon>Pichiaceae</taxon>
        <taxon>Ogataea</taxon>
    </lineage>
</organism>
<dbReference type="SMART" id="SM00787">
    <property type="entry name" value="Spc7"/>
    <property type="match status" value="1"/>
</dbReference>
<dbReference type="OrthoDB" id="5592879at2759"/>
<dbReference type="InterPro" id="IPR013253">
    <property type="entry name" value="Spc7_domain"/>
</dbReference>
<feature type="region of interest" description="Disordered" evidence="2">
    <location>
        <begin position="261"/>
        <end position="329"/>
    </location>
</feature>
<feature type="domain" description="Spc7 kinetochore protein" evidence="3">
    <location>
        <begin position="391"/>
        <end position="699"/>
    </location>
</feature>
<comment type="caution">
    <text evidence="4">The sequence shown here is derived from an EMBL/GenBank/DDBJ whole genome shotgun (WGS) entry which is preliminary data.</text>
</comment>
<feature type="compositionally biased region" description="Polar residues" evidence="2">
    <location>
        <begin position="292"/>
        <end position="308"/>
    </location>
</feature>
<evidence type="ECO:0000256" key="2">
    <source>
        <dbReference type="SAM" id="MobiDB-lite"/>
    </source>
</evidence>
<reference evidence="4" key="1">
    <citation type="journal article" date="2021" name="Open Biol.">
        <title>Shared evolutionary footprints suggest mitochondrial oxidative damage underlies multiple complex I losses in fungi.</title>
        <authorList>
            <person name="Schikora-Tamarit M.A."/>
            <person name="Marcet-Houben M."/>
            <person name="Nosek J."/>
            <person name="Gabaldon T."/>
        </authorList>
    </citation>
    <scope>NUCLEOTIDE SEQUENCE</scope>
    <source>
        <strain evidence="4">CBS6075</strain>
    </source>
</reference>
<proteinExistence type="predicted"/>
<feature type="coiled-coil region" evidence="1">
    <location>
        <begin position="586"/>
        <end position="627"/>
    </location>
</feature>
<evidence type="ECO:0000256" key="1">
    <source>
        <dbReference type="SAM" id="Coils"/>
    </source>
</evidence>
<gene>
    <name evidence="4" type="ORF">OGAPHI_004744</name>
</gene>
<evidence type="ECO:0000313" key="4">
    <source>
        <dbReference type="EMBL" id="KAH3664030.1"/>
    </source>
</evidence>
<dbReference type="AlphaFoldDB" id="A0A9P8P2R7"/>
<sequence>MSEQPADKENVAPRQFPYKVRKPNRRHTLLPVAPRSILKTSLDENQTIAIIPKNKTKKRRVSFATDVDVRSIIHRTYEKDGYAEPSGFRPRRRDSLQLQPRRFSLVGHSQSPQIVDDEADDFSQVVQKVSASSVEEDNLSQPMEMSVELNQEVRQMVRENYGYETLEQPDVPDLAATFSQIDEEDTMEFTQPVPKQTVEPEEEIENSQPMEFTQPIRAADPVDESMELTQPVKRDEEADTGMEFTQPIRQEVRAPVKAFSVPEPDSQEQMEFTQPIREFVKPFSPTVEATPPRQTKTANSTPGSSARSQKIRTDEYGSPQSASKNSVLEFTGLSKPKDIVESLKQLEEEEEEHKEANTSVDTSAVDESIIIAEKVPLAEVTMDSENDDDEANYDDEDDDYVHVTLPQFLNQVQVQFYDHIGPSERELTVTSEGSGSQGLHKYVDAVTEFPNFDYFYHLIAQRKSGIDRSQKTIKDFTEGVVNNNPTSVREFYESNDEVQKDLKVNYQALASLARSIAEHGNLVFMTSSLEGLLKSYENRKMSVNSQFADMEDIREAFSEEHQKCVKRRAELSKTLALLQDKQKNLANVDTNRLEELKVQLEAAQARNAALKERKEVLDREISEEGANLKVVSSTLLETTEEDRKLKEELAAIRLPSETELERLHQQFSSIQQSVGLKLVNLTDTRLELQLGNEFEIGIDLSTGNRTVALRSSNSEFSGLHKKYVSTLEAMTGSSLREYLSLVTESYRQFSVLVKELKIVSLYYQFRQFEDRFAFTVAKADKYSLEVNFAVDQVLSFTSPVKIHTQLVRLCNEDVTESAILNGVTNCANLGLFQRMVI</sequence>
<feature type="region of interest" description="Disordered" evidence="2">
    <location>
        <begin position="186"/>
        <end position="224"/>
    </location>
</feature>